<dbReference type="AlphaFoldDB" id="X0WVL0"/>
<accession>X0WVL0</accession>
<proteinExistence type="predicted"/>
<feature type="non-terminal residue" evidence="1">
    <location>
        <position position="1"/>
    </location>
</feature>
<sequence length="260" mass="29800">FLSYELNKILNVFEAKGISVVILRGLNLAEVVYGNIALRVTADIDLLVQKKDLFHVAKTLVELEFTSPQSGLITKDYSAELCFAKQGAREEKGLGGVVIDVHQEITSSIRLKRIIKSDTEGVIKRARPVKIKDVNMLVMTPEDLLLHLTLRHCFQRLIRLCDIAEVIKLKKDELDWQSLLQRAKENRLGIIMYYTLYYARQLLEAPVPEHVLKELAPNWCRKKLLDSLLSRAVYPDDASNLSRGRKYFLQILMVNRLIDV</sequence>
<dbReference type="InterPro" id="IPR043519">
    <property type="entry name" value="NT_sf"/>
</dbReference>
<dbReference type="EMBL" id="BARS01033956">
    <property type="protein sequence ID" value="GAG16806.1"/>
    <property type="molecule type" value="Genomic_DNA"/>
</dbReference>
<dbReference type="Pfam" id="PF14907">
    <property type="entry name" value="NTP_transf_5"/>
    <property type="match status" value="1"/>
</dbReference>
<reference evidence="1" key="1">
    <citation type="journal article" date="2014" name="Front. Microbiol.">
        <title>High frequency of phylogenetically diverse reductive dehalogenase-homologous genes in deep subseafloor sedimentary metagenomes.</title>
        <authorList>
            <person name="Kawai M."/>
            <person name="Futagami T."/>
            <person name="Toyoda A."/>
            <person name="Takaki Y."/>
            <person name="Nishi S."/>
            <person name="Hori S."/>
            <person name="Arai W."/>
            <person name="Tsubouchi T."/>
            <person name="Morono Y."/>
            <person name="Uchiyama I."/>
            <person name="Ito T."/>
            <person name="Fujiyama A."/>
            <person name="Inagaki F."/>
            <person name="Takami H."/>
        </authorList>
    </citation>
    <scope>NUCLEOTIDE SEQUENCE</scope>
    <source>
        <strain evidence="1">Expedition CK06-06</strain>
    </source>
</reference>
<protein>
    <recommendedName>
        <fullName evidence="2">Nucleotidyltransferase family protein</fullName>
    </recommendedName>
</protein>
<dbReference type="SUPFAM" id="SSF81301">
    <property type="entry name" value="Nucleotidyltransferase"/>
    <property type="match status" value="1"/>
</dbReference>
<evidence type="ECO:0008006" key="2">
    <source>
        <dbReference type="Google" id="ProtNLM"/>
    </source>
</evidence>
<organism evidence="1">
    <name type="scientific">marine sediment metagenome</name>
    <dbReference type="NCBI Taxonomy" id="412755"/>
    <lineage>
        <taxon>unclassified sequences</taxon>
        <taxon>metagenomes</taxon>
        <taxon>ecological metagenomes</taxon>
    </lineage>
</organism>
<gene>
    <name evidence="1" type="ORF">S01H1_52529</name>
</gene>
<dbReference type="InterPro" id="IPR039498">
    <property type="entry name" value="NTP_transf_5"/>
</dbReference>
<feature type="non-terminal residue" evidence="1">
    <location>
        <position position="260"/>
    </location>
</feature>
<name>X0WVL0_9ZZZZ</name>
<evidence type="ECO:0000313" key="1">
    <source>
        <dbReference type="EMBL" id="GAG16806.1"/>
    </source>
</evidence>
<comment type="caution">
    <text evidence="1">The sequence shown here is derived from an EMBL/GenBank/DDBJ whole genome shotgun (WGS) entry which is preliminary data.</text>
</comment>